<feature type="domain" description="Endonuclease GajA/Old nuclease/RecF-like AAA" evidence="2">
    <location>
        <begin position="7"/>
        <end position="48"/>
    </location>
</feature>
<dbReference type="InterPro" id="IPR027417">
    <property type="entry name" value="P-loop_NTPase"/>
</dbReference>
<dbReference type="PANTHER" id="PTHR32182:SF22">
    <property type="entry name" value="ATP-DEPENDENT ENDONUCLEASE, OLD FAMILY-RELATED"/>
    <property type="match status" value="1"/>
</dbReference>
<sequence length="211" mass="22768">MFESFSLVQVNLRQYRSIEAAEVELSPLTLFVGPNGSGKSNFLDALRLTSEALTGGLDQALRSRGGIGEVRRRSTGHPTHFTIEIAFRGAGFDGWYCFTVAAVRGGGYRVSRETCDIWLDENGAKGDRHGDRRYAVIDGVVSWSEPVLPPANDKRLYLVAAAGLPAFQAVFDGLSGISVFNIVPDVMRRPAAPDPGDVLARDGANIASVVR</sequence>
<name>A0ABP8K599_9ACTN</name>
<dbReference type="Proteomes" id="UP001500635">
    <property type="component" value="Unassembled WGS sequence"/>
</dbReference>
<evidence type="ECO:0000313" key="3">
    <source>
        <dbReference type="EMBL" id="GAA4400795.1"/>
    </source>
</evidence>
<dbReference type="RefSeq" id="WP_344999295.1">
    <property type="nucleotide sequence ID" value="NZ_BAABFR010000082.1"/>
</dbReference>
<keyword evidence="1" id="KW-0742">SOS response</keyword>
<reference evidence="4" key="1">
    <citation type="journal article" date="2019" name="Int. J. Syst. Evol. Microbiol.">
        <title>The Global Catalogue of Microorganisms (GCM) 10K type strain sequencing project: providing services to taxonomists for standard genome sequencing and annotation.</title>
        <authorList>
            <consortium name="The Broad Institute Genomics Platform"/>
            <consortium name="The Broad Institute Genome Sequencing Center for Infectious Disease"/>
            <person name="Wu L."/>
            <person name="Ma J."/>
        </authorList>
    </citation>
    <scope>NUCLEOTIDE SEQUENCE [LARGE SCALE GENOMIC DNA]</scope>
    <source>
        <strain evidence="4">JCM 17688</strain>
    </source>
</reference>
<dbReference type="Gene3D" id="3.40.50.300">
    <property type="entry name" value="P-loop containing nucleotide triphosphate hydrolases"/>
    <property type="match status" value="1"/>
</dbReference>
<protein>
    <recommendedName>
        <fullName evidence="2">Endonuclease GajA/Old nuclease/RecF-like AAA domain-containing protein</fullName>
    </recommendedName>
</protein>
<dbReference type="Pfam" id="PF13175">
    <property type="entry name" value="AAA_15"/>
    <property type="match status" value="1"/>
</dbReference>
<evidence type="ECO:0000313" key="4">
    <source>
        <dbReference type="Proteomes" id="UP001500635"/>
    </source>
</evidence>
<accession>A0ABP8K599</accession>
<dbReference type="InterPro" id="IPR041685">
    <property type="entry name" value="AAA_GajA/Old/RecF-like"/>
</dbReference>
<organism evidence="3 4">
    <name type="scientific">Tsukamurella soli</name>
    <dbReference type="NCBI Taxonomy" id="644556"/>
    <lineage>
        <taxon>Bacteria</taxon>
        <taxon>Bacillati</taxon>
        <taxon>Actinomycetota</taxon>
        <taxon>Actinomycetes</taxon>
        <taxon>Mycobacteriales</taxon>
        <taxon>Tsukamurellaceae</taxon>
        <taxon>Tsukamurella</taxon>
    </lineage>
</organism>
<keyword evidence="4" id="KW-1185">Reference proteome</keyword>
<gene>
    <name evidence="3" type="ORF">GCM10023147_39720</name>
</gene>
<dbReference type="EMBL" id="BAABFR010000082">
    <property type="protein sequence ID" value="GAA4400795.1"/>
    <property type="molecule type" value="Genomic_DNA"/>
</dbReference>
<evidence type="ECO:0000256" key="1">
    <source>
        <dbReference type="ARBA" id="ARBA00023236"/>
    </source>
</evidence>
<proteinExistence type="predicted"/>
<dbReference type="PANTHER" id="PTHR32182">
    <property type="entry name" value="DNA REPLICATION AND REPAIR PROTEIN RECF"/>
    <property type="match status" value="1"/>
</dbReference>
<evidence type="ECO:0000259" key="2">
    <source>
        <dbReference type="Pfam" id="PF13175"/>
    </source>
</evidence>
<dbReference type="SUPFAM" id="SSF52540">
    <property type="entry name" value="P-loop containing nucleoside triphosphate hydrolases"/>
    <property type="match status" value="1"/>
</dbReference>
<keyword evidence="1" id="KW-0227">DNA damage</keyword>
<comment type="caution">
    <text evidence="3">The sequence shown here is derived from an EMBL/GenBank/DDBJ whole genome shotgun (WGS) entry which is preliminary data.</text>
</comment>